<keyword evidence="2" id="KW-0648">Protein biosynthesis</keyword>
<dbReference type="InterPro" id="IPR037171">
    <property type="entry name" value="NagB/RpiA_transferase-like"/>
</dbReference>
<proteinExistence type="inferred from homology"/>
<gene>
    <name evidence="2" type="ORF">D777_02900</name>
</gene>
<dbReference type="STRING" id="1137280.D777_02900"/>
<dbReference type="OrthoDB" id="6113936at2"/>
<organism evidence="2 3">
    <name type="scientific">Marinobacter nitratireducens</name>
    <dbReference type="NCBI Taxonomy" id="1137280"/>
    <lineage>
        <taxon>Bacteria</taxon>
        <taxon>Pseudomonadati</taxon>
        <taxon>Pseudomonadota</taxon>
        <taxon>Gammaproteobacteria</taxon>
        <taxon>Pseudomonadales</taxon>
        <taxon>Marinobacteraceae</taxon>
        <taxon>Marinobacter</taxon>
    </lineage>
</organism>
<dbReference type="InterPro" id="IPR042529">
    <property type="entry name" value="IF_2B-like_C"/>
</dbReference>
<accession>A0A072MZC4</accession>
<dbReference type="InterPro" id="IPR000649">
    <property type="entry name" value="IF-2B-related"/>
</dbReference>
<evidence type="ECO:0000313" key="3">
    <source>
        <dbReference type="Proteomes" id="UP000035057"/>
    </source>
</evidence>
<dbReference type="GO" id="GO:0003743">
    <property type="term" value="F:translation initiation factor activity"/>
    <property type="evidence" value="ECO:0007669"/>
    <property type="project" value="UniProtKB-KW"/>
</dbReference>
<dbReference type="AlphaFoldDB" id="A0A072MZC4"/>
<keyword evidence="2" id="KW-0396">Initiation factor</keyword>
<dbReference type="RefSeq" id="WP_036133181.1">
    <property type="nucleotide sequence ID" value="NZ_ANIE01000008.1"/>
</dbReference>
<dbReference type="GO" id="GO:0046523">
    <property type="term" value="F:S-methyl-5-thioribose-1-phosphate isomerase activity"/>
    <property type="evidence" value="ECO:0007669"/>
    <property type="project" value="TreeGrafter"/>
</dbReference>
<dbReference type="PANTHER" id="PTHR43475">
    <property type="entry name" value="METHYLTHIORIBOSE-1-PHOSPHATE ISOMERASE"/>
    <property type="match status" value="1"/>
</dbReference>
<protein>
    <submittedName>
        <fullName evidence="2">Initiation factor 2B protein</fullName>
    </submittedName>
</protein>
<dbReference type="SUPFAM" id="SSF100950">
    <property type="entry name" value="NagB/RpiA/CoA transferase-like"/>
    <property type="match status" value="1"/>
</dbReference>
<dbReference type="Pfam" id="PF01008">
    <property type="entry name" value="IF-2B"/>
    <property type="match status" value="1"/>
</dbReference>
<dbReference type="EMBL" id="ANIE01000008">
    <property type="protein sequence ID" value="KEF30352.1"/>
    <property type="molecule type" value="Genomic_DNA"/>
</dbReference>
<evidence type="ECO:0000313" key="2">
    <source>
        <dbReference type="EMBL" id="KEF30352.1"/>
    </source>
</evidence>
<dbReference type="GO" id="GO:0019509">
    <property type="term" value="P:L-methionine salvage from methylthioadenosine"/>
    <property type="evidence" value="ECO:0007669"/>
    <property type="project" value="TreeGrafter"/>
</dbReference>
<keyword evidence="3" id="KW-1185">Reference proteome</keyword>
<reference evidence="2 3" key="1">
    <citation type="submission" date="2012-12" db="EMBL/GenBank/DDBJ databases">
        <title>Genome assembly of Marinobacter sp. AK21.</title>
        <authorList>
            <person name="Khatri I."/>
            <person name="Kumar R."/>
            <person name="Vaidya B."/>
            <person name="Subramanian S."/>
            <person name="Pinnaka A."/>
        </authorList>
    </citation>
    <scope>NUCLEOTIDE SEQUENCE [LARGE SCALE GENOMIC DNA]</scope>
    <source>
        <strain evidence="2 3">AK21</strain>
    </source>
</reference>
<comment type="similarity">
    <text evidence="1">Belongs to the eIF-2B alpha/beta/delta subunits family.</text>
</comment>
<comment type="caution">
    <text evidence="2">The sequence shown here is derived from an EMBL/GenBank/DDBJ whole genome shotgun (WGS) entry which is preliminary data.</text>
</comment>
<dbReference type="PATRIC" id="fig|1137280.3.peg.2716"/>
<name>A0A072MZC4_9GAMM</name>
<dbReference type="PANTHER" id="PTHR43475:SF3">
    <property type="entry name" value="TRANSLATION INITIATION FACTOR EIF-2B SUBUNIT FAMILY PROTEIN (AFU_ORTHOLOGUE AFUA_2G14290)"/>
    <property type="match status" value="1"/>
</dbReference>
<sequence length="281" mass="30563">MDEPAKTLLSALKNDHQSGATALALETLRQLEQYVINSAPPLNRLARLLENVRLARPSMVVIGNAIARLETSLACCPESPLTAIQRIQGQLRHATSKVVELTTPRVPEHAVIMTHSASSVAMTLFQTLARENRRFSVICTQSSPGFEGHDLAKALNRAGIPVTLISDAQMGLFIGKADMVMTGCDCWLSDHHFINKAGTRLLALAAADADTPFWVLADSFRDSPETSQSITLEEMPGAELGAPEGQWITPRNVYFETIPERLVTGRISDRGVSLFPVAAPR</sequence>
<dbReference type="Proteomes" id="UP000035057">
    <property type="component" value="Unassembled WGS sequence"/>
</dbReference>
<dbReference type="Gene3D" id="3.40.50.10470">
    <property type="entry name" value="Translation initiation factor eif-2b, domain 2"/>
    <property type="match status" value="1"/>
</dbReference>
<evidence type="ECO:0000256" key="1">
    <source>
        <dbReference type="RuleBase" id="RU003814"/>
    </source>
</evidence>